<dbReference type="EMBL" id="BART01015032">
    <property type="protein sequence ID" value="GAG79616.1"/>
    <property type="molecule type" value="Genomic_DNA"/>
</dbReference>
<proteinExistence type="predicted"/>
<name>X1C5F5_9ZZZZ</name>
<evidence type="ECO:0000313" key="1">
    <source>
        <dbReference type="EMBL" id="GAG79616.1"/>
    </source>
</evidence>
<feature type="non-terminal residue" evidence="1">
    <location>
        <position position="1"/>
    </location>
</feature>
<reference evidence="1" key="1">
    <citation type="journal article" date="2014" name="Front. Microbiol.">
        <title>High frequency of phylogenetically diverse reductive dehalogenase-homologous genes in deep subseafloor sedimentary metagenomes.</title>
        <authorList>
            <person name="Kawai M."/>
            <person name="Futagami T."/>
            <person name="Toyoda A."/>
            <person name="Takaki Y."/>
            <person name="Nishi S."/>
            <person name="Hori S."/>
            <person name="Arai W."/>
            <person name="Tsubouchi T."/>
            <person name="Morono Y."/>
            <person name="Uchiyama I."/>
            <person name="Ito T."/>
            <person name="Fujiyama A."/>
            <person name="Inagaki F."/>
            <person name="Takami H."/>
        </authorList>
    </citation>
    <scope>NUCLEOTIDE SEQUENCE</scope>
    <source>
        <strain evidence="1">Expedition CK06-06</strain>
    </source>
</reference>
<gene>
    <name evidence="1" type="ORF">S01H4_29414</name>
</gene>
<sequence>VLIIVPSGLGKTTSTPKQISGTKPYFVDMG</sequence>
<dbReference type="AlphaFoldDB" id="X1C5F5"/>
<accession>X1C5F5</accession>
<comment type="caution">
    <text evidence="1">The sequence shown here is derived from an EMBL/GenBank/DDBJ whole genome shotgun (WGS) entry which is preliminary data.</text>
</comment>
<protein>
    <submittedName>
        <fullName evidence="1">Uncharacterized protein</fullName>
    </submittedName>
</protein>
<organism evidence="1">
    <name type="scientific">marine sediment metagenome</name>
    <dbReference type="NCBI Taxonomy" id="412755"/>
    <lineage>
        <taxon>unclassified sequences</taxon>
        <taxon>metagenomes</taxon>
        <taxon>ecological metagenomes</taxon>
    </lineage>
</organism>